<reference evidence="1" key="1">
    <citation type="submission" date="2018-06" db="EMBL/GenBank/DDBJ databases">
        <authorList>
            <person name="Zhirakovskaya E."/>
        </authorList>
    </citation>
    <scope>NUCLEOTIDE SEQUENCE</scope>
</reference>
<dbReference type="AlphaFoldDB" id="A0A3B0V8X4"/>
<dbReference type="EMBL" id="UOEW01000255">
    <property type="protein sequence ID" value="VAW40035.1"/>
    <property type="molecule type" value="Genomic_DNA"/>
</dbReference>
<proteinExistence type="predicted"/>
<organism evidence="1">
    <name type="scientific">hydrothermal vent metagenome</name>
    <dbReference type="NCBI Taxonomy" id="652676"/>
    <lineage>
        <taxon>unclassified sequences</taxon>
        <taxon>metagenomes</taxon>
        <taxon>ecological metagenomes</taxon>
    </lineage>
</organism>
<accession>A0A3B0V8X4</accession>
<protein>
    <recommendedName>
        <fullName evidence="2">tRNA epoxyqueuosine(34) reductase QueG</fullName>
    </recommendedName>
</protein>
<gene>
    <name evidence="1" type="ORF">MNBD_GAMMA01-1616</name>
</gene>
<feature type="non-terminal residue" evidence="1">
    <location>
        <position position="45"/>
    </location>
</feature>
<evidence type="ECO:0000313" key="1">
    <source>
        <dbReference type="EMBL" id="VAW40035.1"/>
    </source>
</evidence>
<evidence type="ECO:0008006" key="2">
    <source>
        <dbReference type="Google" id="ProtNLM"/>
    </source>
</evidence>
<sequence>MQYSKLLDKINIWATELGFSQVGIADVDLSAAEVHLKNWLAKGFH</sequence>
<name>A0A3B0V8X4_9ZZZZ</name>